<evidence type="ECO:0000313" key="1">
    <source>
        <dbReference type="EMBL" id="MBB6560018.1"/>
    </source>
</evidence>
<organism evidence="1 2">
    <name type="scientific">Acidovorax soli</name>
    <dbReference type="NCBI Taxonomy" id="592050"/>
    <lineage>
        <taxon>Bacteria</taxon>
        <taxon>Pseudomonadati</taxon>
        <taxon>Pseudomonadota</taxon>
        <taxon>Betaproteobacteria</taxon>
        <taxon>Burkholderiales</taxon>
        <taxon>Comamonadaceae</taxon>
        <taxon>Acidovorax</taxon>
    </lineage>
</organism>
<name>A0A7X0PDP7_9BURK</name>
<proteinExistence type="predicted"/>
<dbReference type="Proteomes" id="UP000575083">
    <property type="component" value="Unassembled WGS sequence"/>
</dbReference>
<reference evidence="1 2" key="1">
    <citation type="submission" date="2020-08" db="EMBL/GenBank/DDBJ databases">
        <title>Functional genomics of gut bacteria from endangered species of beetles.</title>
        <authorList>
            <person name="Carlos-Shanley C."/>
        </authorList>
    </citation>
    <scope>NUCLEOTIDE SEQUENCE [LARGE SCALE GENOMIC DNA]</scope>
    <source>
        <strain evidence="1 2">S00198</strain>
    </source>
</reference>
<dbReference type="EMBL" id="JACHLK010000004">
    <property type="protein sequence ID" value="MBB6560018.1"/>
    <property type="molecule type" value="Genomic_DNA"/>
</dbReference>
<comment type="caution">
    <text evidence="1">The sequence shown here is derived from an EMBL/GenBank/DDBJ whole genome shotgun (WGS) entry which is preliminary data.</text>
</comment>
<accession>A0A7X0PDP7</accession>
<gene>
    <name evidence="1" type="ORF">HNP48_002690</name>
</gene>
<evidence type="ECO:0000313" key="2">
    <source>
        <dbReference type="Proteomes" id="UP000575083"/>
    </source>
</evidence>
<sequence length="53" mass="5758">MAQVLCDEDAAQGAQFDIQGINTANAEQRITAPNQAASVEIRWRQIEEAEQGA</sequence>
<dbReference type="AlphaFoldDB" id="A0A7X0PDP7"/>
<keyword evidence="2" id="KW-1185">Reference proteome</keyword>
<dbReference type="RefSeq" id="WP_221480192.1">
    <property type="nucleotide sequence ID" value="NZ_JACHLK010000004.1"/>
</dbReference>
<protein>
    <submittedName>
        <fullName evidence="1">Uncharacterized protein</fullName>
    </submittedName>
</protein>